<evidence type="ECO:0000313" key="3">
    <source>
        <dbReference type="Proteomes" id="UP001223586"/>
    </source>
</evidence>
<dbReference type="PROSITE" id="PS51257">
    <property type="entry name" value="PROKAR_LIPOPROTEIN"/>
    <property type="match status" value="1"/>
</dbReference>
<dbReference type="Gene3D" id="2.130.10.10">
    <property type="entry name" value="YVTN repeat-like/Quinoprotein amine dehydrogenase"/>
    <property type="match status" value="1"/>
</dbReference>
<dbReference type="PANTHER" id="PTHR47197">
    <property type="entry name" value="PROTEIN NIRF"/>
    <property type="match status" value="1"/>
</dbReference>
<reference evidence="2 3" key="1">
    <citation type="submission" date="2023-07" db="EMBL/GenBank/DDBJ databases">
        <title>Genomic Encyclopedia of Type Strains, Phase IV (KMG-IV): sequencing the most valuable type-strain genomes for metagenomic binning, comparative biology and taxonomic classification.</title>
        <authorList>
            <person name="Goeker M."/>
        </authorList>
    </citation>
    <scope>NUCLEOTIDE SEQUENCE [LARGE SCALE GENOMIC DNA]</scope>
    <source>
        <strain evidence="2 3">DSM 23837</strain>
    </source>
</reference>
<proteinExistence type="predicted"/>
<sequence length="319" mass="36137">MRVVKYLLLLSVFLLLSSCGQPLQQAIWEKQHFVATLNLRDKSLTFLNETGDTIAKWELKQQYTGGFLLPNRDTLVLYGTEEETVDLYSLKTGSIEKRLKTGKGMTNGLYLPSKSQFVFTDKEKNEVRFFDRNGKEVKSIATGTYPMTMKLMNDQLVIACYQDTILQMIDIENYEVTKEMHIHSDSAGMLVREEAGELWVGGHGSGKEPRTAVAIYSLADGTLKEEIEAPLMPVNFHEDHDGIYVLSHGTNSLYHFNHDKKKINHIHVGANPFAMESFAGKLIVAGYDSDEVYWIHPQTLEIEKKVKVGTGPFVIIKRE</sequence>
<dbReference type="InterPro" id="IPR015943">
    <property type="entry name" value="WD40/YVTN_repeat-like_dom_sf"/>
</dbReference>
<gene>
    <name evidence="2" type="ORF">J2S08_000574</name>
</gene>
<evidence type="ECO:0008006" key="4">
    <source>
        <dbReference type="Google" id="ProtNLM"/>
    </source>
</evidence>
<dbReference type="Proteomes" id="UP001223586">
    <property type="component" value="Unassembled WGS sequence"/>
</dbReference>
<dbReference type="SUPFAM" id="SSF51004">
    <property type="entry name" value="C-terminal (heme d1) domain of cytochrome cd1-nitrite reductase"/>
    <property type="match status" value="1"/>
</dbReference>
<dbReference type="RefSeq" id="WP_307226459.1">
    <property type="nucleotide sequence ID" value="NZ_JAUSTT010000002.1"/>
</dbReference>
<organism evidence="2 3">
    <name type="scientific">Bacillus chungangensis</name>
    <dbReference type="NCBI Taxonomy" id="587633"/>
    <lineage>
        <taxon>Bacteria</taxon>
        <taxon>Bacillati</taxon>
        <taxon>Bacillota</taxon>
        <taxon>Bacilli</taxon>
        <taxon>Bacillales</taxon>
        <taxon>Bacillaceae</taxon>
        <taxon>Bacillus</taxon>
    </lineage>
</organism>
<keyword evidence="3" id="KW-1185">Reference proteome</keyword>
<keyword evidence="1" id="KW-0732">Signal</keyword>
<protein>
    <recommendedName>
        <fullName evidence="4">Lipoprotein</fullName>
    </recommendedName>
</protein>
<dbReference type="InterPro" id="IPR011048">
    <property type="entry name" value="Haem_d1_sf"/>
</dbReference>
<feature type="signal peptide" evidence="1">
    <location>
        <begin position="1"/>
        <end position="20"/>
    </location>
</feature>
<name>A0ABT9WN97_9BACI</name>
<dbReference type="InterPro" id="IPR051200">
    <property type="entry name" value="Host-pathogen_enzymatic-act"/>
</dbReference>
<evidence type="ECO:0000313" key="2">
    <source>
        <dbReference type="EMBL" id="MDQ0174741.1"/>
    </source>
</evidence>
<evidence type="ECO:0000256" key="1">
    <source>
        <dbReference type="SAM" id="SignalP"/>
    </source>
</evidence>
<feature type="chain" id="PRO_5047532550" description="Lipoprotein" evidence="1">
    <location>
        <begin position="21"/>
        <end position="319"/>
    </location>
</feature>
<accession>A0ABT9WN97</accession>
<dbReference type="PANTHER" id="PTHR47197:SF3">
    <property type="entry name" value="DIHYDRO-HEME D1 DEHYDROGENASE"/>
    <property type="match status" value="1"/>
</dbReference>
<dbReference type="EMBL" id="JAUSTT010000002">
    <property type="protein sequence ID" value="MDQ0174741.1"/>
    <property type="molecule type" value="Genomic_DNA"/>
</dbReference>
<comment type="caution">
    <text evidence="2">The sequence shown here is derived from an EMBL/GenBank/DDBJ whole genome shotgun (WGS) entry which is preliminary data.</text>
</comment>